<gene>
    <name evidence="11" type="ORF">CYME_CMR329C</name>
</gene>
<evidence type="ECO:0000256" key="1">
    <source>
        <dbReference type="ARBA" id="ARBA00004477"/>
    </source>
</evidence>
<name>M1VH10_CYAM1</name>
<evidence type="ECO:0000256" key="6">
    <source>
        <dbReference type="ARBA" id="ARBA00022989"/>
    </source>
</evidence>
<keyword evidence="12" id="KW-1185">Reference proteome</keyword>
<evidence type="ECO:0000256" key="7">
    <source>
        <dbReference type="ARBA" id="ARBA00023136"/>
    </source>
</evidence>
<evidence type="ECO:0000256" key="5">
    <source>
        <dbReference type="ARBA" id="ARBA00022824"/>
    </source>
</evidence>
<dbReference type="STRING" id="280699.M1VH10"/>
<keyword evidence="5" id="KW-0256">Endoplasmic reticulum</keyword>
<comment type="subcellular location">
    <subcellularLocation>
        <location evidence="1 9">Endoplasmic reticulum membrane</location>
        <topology evidence="1 9">Multi-pass membrane protein</topology>
    </subcellularLocation>
</comment>
<feature type="transmembrane region" description="Helical" evidence="9">
    <location>
        <begin position="106"/>
        <end position="126"/>
    </location>
</feature>
<proteinExistence type="inferred from homology"/>
<reference evidence="11 12" key="1">
    <citation type="journal article" date="2004" name="Nature">
        <title>Genome sequence of the ultrasmall unicellular red alga Cyanidioschyzon merolae 10D.</title>
        <authorList>
            <person name="Matsuzaki M."/>
            <person name="Misumi O."/>
            <person name="Shin-i T."/>
            <person name="Maruyama S."/>
            <person name="Takahara M."/>
            <person name="Miyagishima S."/>
            <person name="Mori T."/>
            <person name="Nishida K."/>
            <person name="Yagisawa F."/>
            <person name="Nishida K."/>
            <person name="Yoshida Y."/>
            <person name="Nishimura Y."/>
            <person name="Nakao S."/>
            <person name="Kobayashi T."/>
            <person name="Momoyama Y."/>
            <person name="Higashiyama T."/>
            <person name="Minoda A."/>
            <person name="Sano M."/>
            <person name="Nomoto H."/>
            <person name="Oishi K."/>
            <person name="Hayashi H."/>
            <person name="Ohta F."/>
            <person name="Nishizaka S."/>
            <person name="Haga S."/>
            <person name="Miura S."/>
            <person name="Morishita T."/>
            <person name="Kabeya Y."/>
            <person name="Terasawa K."/>
            <person name="Suzuki Y."/>
            <person name="Ishii Y."/>
            <person name="Asakawa S."/>
            <person name="Takano H."/>
            <person name="Ohta N."/>
            <person name="Kuroiwa H."/>
            <person name="Tanaka K."/>
            <person name="Shimizu N."/>
            <person name="Sugano S."/>
            <person name="Sato N."/>
            <person name="Nozaki H."/>
            <person name="Ogasawara N."/>
            <person name="Kohara Y."/>
            <person name="Kuroiwa T."/>
        </authorList>
    </citation>
    <scope>NUCLEOTIDE SEQUENCE [LARGE SCALE GENOMIC DNA]</scope>
    <source>
        <strain evidence="11 12">10D</strain>
    </source>
</reference>
<dbReference type="OMA" id="RRERYYQ"/>
<dbReference type="GeneID" id="16996932"/>
<reference evidence="11 12" key="2">
    <citation type="journal article" date="2007" name="BMC Biol.">
        <title>A 100%-complete sequence reveals unusually simple genomic features in the hot-spring red alga Cyanidioschyzon merolae.</title>
        <authorList>
            <person name="Nozaki H."/>
            <person name="Takano H."/>
            <person name="Misumi O."/>
            <person name="Terasawa K."/>
            <person name="Matsuzaki M."/>
            <person name="Maruyama S."/>
            <person name="Nishida K."/>
            <person name="Yagisawa F."/>
            <person name="Yoshida Y."/>
            <person name="Fujiwara T."/>
            <person name="Takio S."/>
            <person name="Tamura K."/>
            <person name="Chung S.J."/>
            <person name="Nakamura S."/>
            <person name="Kuroiwa H."/>
            <person name="Tanaka K."/>
            <person name="Sato N."/>
            <person name="Kuroiwa T."/>
        </authorList>
    </citation>
    <scope>NUCLEOTIDE SEQUENCE [LARGE SCALE GENOMIC DNA]</scope>
    <source>
        <strain evidence="11 12">10D</strain>
    </source>
</reference>
<evidence type="ECO:0000313" key="12">
    <source>
        <dbReference type="Proteomes" id="UP000007014"/>
    </source>
</evidence>
<dbReference type="HOGENOM" id="CLU_481795_0_0_1"/>
<feature type="transmembrane region" description="Helical" evidence="9">
    <location>
        <begin position="205"/>
        <end position="227"/>
    </location>
</feature>
<evidence type="ECO:0000256" key="8">
    <source>
        <dbReference type="ARBA" id="ARBA00045912"/>
    </source>
</evidence>
<feature type="region of interest" description="Disordered" evidence="10">
    <location>
        <begin position="1"/>
        <end position="27"/>
    </location>
</feature>
<dbReference type="KEGG" id="cme:CYME_CMR329C"/>
<comment type="similarity">
    <text evidence="3 9">Belongs to the RFT1 family.</text>
</comment>
<dbReference type="PANTHER" id="PTHR13117:SF5">
    <property type="entry name" value="PROTEIN RFT1 HOMOLOG"/>
    <property type="match status" value="1"/>
</dbReference>
<evidence type="ECO:0000313" key="11">
    <source>
        <dbReference type="EMBL" id="BAM82537.1"/>
    </source>
</evidence>
<feature type="transmembrane region" description="Helical" evidence="9">
    <location>
        <begin position="489"/>
        <end position="508"/>
    </location>
</feature>
<feature type="transmembrane region" description="Helical" evidence="9">
    <location>
        <begin position="67"/>
        <end position="86"/>
    </location>
</feature>
<dbReference type="InterPro" id="IPR007594">
    <property type="entry name" value="RFT1"/>
</dbReference>
<keyword evidence="6 9" id="KW-1133">Transmembrane helix</keyword>
<evidence type="ECO:0000256" key="4">
    <source>
        <dbReference type="ARBA" id="ARBA00022692"/>
    </source>
</evidence>
<dbReference type="GO" id="GO:0034203">
    <property type="term" value="P:glycolipid translocation"/>
    <property type="evidence" value="ECO:0007669"/>
    <property type="project" value="TreeGrafter"/>
</dbReference>
<feature type="transmembrane region" description="Helical" evidence="9">
    <location>
        <begin position="514"/>
        <end position="536"/>
    </location>
</feature>
<feature type="transmembrane region" description="Helical" evidence="9">
    <location>
        <begin position="443"/>
        <end position="468"/>
    </location>
</feature>
<sequence>MEKAGTTGEPKPLQRSRRHASADRMSGSQVAIETASANVRSTILWSLLSKVISFALRTLLARRFGPAAIAFSDVYLGLSVAVALWPAREVVRRVVLQRPEFAQRRFWFWMNIFWCVIVFVGNDAAFRKRASAKISSGPVDMAYAFVGAGALLEASIGEWLHVQCLLHGDAGALAGRARADGLAALAQHLSAVSIAYVTGDDALGAALGWFAQSFVRVVVLAHSWLSFQRRLGSRKRRRQADQRRDTDSRRLWLHASFHAALKFLASDAENVFLAFSTRLTAEQIGAYKITGNLASMVLRLFFFPLEESVCVLAARTASENDPAQLVEAYRFAQDARLCAILLAILLSVVGPVYVPLFLEIVYGKRWLRTAAIHGAPVARLLAWHLRSLVAAALFGTTDALLTTAVLPLLSSGMLLTHTVCNAVVSIGFVAGVRWAAIHTGDPLLLIANNAITLLVRAALATAMVRIALHHADGRDTTRASCAPWPSGKVLLATTIWASTAHLLVSRTLVGARTWIPSGSLSLWTLLMSMLWIWAVLSSHRDALRRVLIGSRAKTQTRASLAKVALD</sequence>
<dbReference type="PANTHER" id="PTHR13117">
    <property type="entry name" value="ENDOPLASMIC RETICULUM MULTISPAN TRANSMEMBRANE PROTEIN-RELATED"/>
    <property type="match status" value="1"/>
</dbReference>
<comment type="pathway">
    <text evidence="2">Protein modification; protein glycosylation.</text>
</comment>
<dbReference type="Pfam" id="PF04506">
    <property type="entry name" value="Rft-1"/>
    <property type="match status" value="1"/>
</dbReference>
<evidence type="ECO:0000256" key="9">
    <source>
        <dbReference type="RuleBase" id="RU365067"/>
    </source>
</evidence>
<evidence type="ECO:0000256" key="3">
    <source>
        <dbReference type="ARBA" id="ARBA00010288"/>
    </source>
</evidence>
<comment type="caution">
    <text evidence="9">Lacks conserved residue(s) required for the propagation of feature annotation.</text>
</comment>
<dbReference type="GO" id="GO:0005789">
    <property type="term" value="C:endoplasmic reticulum membrane"/>
    <property type="evidence" value="ECO:0007669"/>
    <property type="project" value="UniProtKB-SubCell"/>
</dbReference>
<dbReference type="EMBL" id="AP006500">
    <property type="protein sequence ID" value="BAM82537.1"/>
    <property type="molecule type" value="Genomic_DNA"/>
</dbReference>
<dbReference type="OrthoDB" id="773693at2759"/>
<dbReference type="Gramene" id="CMR329CT">
    <property type="protein sequence ID" value="CMR329CT"/>
    <property type="gene ID" value="CMR329C"/>
</dbReference>
<dbReference type="RefSeq" id="XP_005538573.1">
    <property type="nucleotide sequence ID" value="XM_005538516.1"/>
</dbReference>
<keyword evidence="4 9" id="KW-0812">Transmembrane</keyword>
<dbReference type="Proteomes" id="UP000007014">
    <property type="component" value="Chromosome 18"/>
</dbReference>
<evidence type="ECO:0000256" key="2">
    <source>
        <dbReference type="ARBA" id="ARBA00004922"/>
    </source>
</evidence>
<feature type="transmembrane region" description="Helical" evidence="9">
    <location>
        <begin position="418"/>
        <end position="437"/>
    </location>
</feature>
<organism evidence="11 12">
    <name type="scientific">Cyanidioschyzon merolae (strain NIES-3377 / 10D)</name>
    <name type="common">Unicellular red alga</name>
    <dbReference type="NCBI Taxonomy" id="280699"/>
    <lineage>
        <taxon>Eukaryota</taxon>
        <taxon>Rhodophyta</taxon>
        <taxon>Bangiophyceae</taxon>
        <taxon>Cyanidiales</taxon>
        <taxon>Cyanidiaceae</taxon>
        <taxon>Cyanidioschyzon</taxon>
    </lineage>
</organism>
<feature type="transmembrane region" description="Helical" evidence="9">
    <location>
        <begin position="337"/>
        <end position="358"/>
    </location>
</feature>
<dbReference type="GO" id="GO:0006488">
    <property type="term" value="P:dolichol-linked oligosaccharide biosynthetic process"/>
    <property type="evidence" value="ECO:0007669"/>
    <property type="project" value="InterPro"/>
</dbReference>
<comment type="function">
    <text evidence="8 9">Intramembrane glycolipid transporter that operates in the biosynthetic pathway of dolichol-linked oligosaccharides, the glycan precursors employed in protein asparagine (N)-glycosylation. The sequential addition of sugars to dolichol pyrophosphate produces dolichol-linked oligosaccharides containing fourteen sugars, including two GlcNAcs, nine mannoses and three glucoses. Once assembled, the oligosaccharide is transferred from the lipid to nascent proteins by oligosaccharyltransferases. The assembly of dolichol-linked oligosaccharides begins on the cytosolic side of the endoplasmic reticulum membrane and finishes in its lumen. RFT1 could mediate the translocation of the cytosolically oriented intermediate DolPP-GlcNAc2Man5, produced by ALG11, into the ER lumen where dolichol-linked oligosaccharides assembly continues. However, the intramembrane lipid transporter activity could not be confirmed in vitro.</text>
</comment>
<feature type="transmembrane region" description="Helical" evidence="9">
    <location>
        <begin position="388"/>
        <end position="409"/>
    </location>
</feature>
<keyword evidence="7 9" id="KW-0472">Membrane</keyword>
<protein>
    <recommendedName>
        <fullName evidence="9">Protein RFT1 homolog</fullName>
    </recommendedName>
</protein>
<evidence type="ECO:0000256" key="10">
    <source>
        <dbReference type="SAM" id="MobiDB-lite"/>
    </source>
</evidence>
<dbReference type="AlphaFoldDB" id="M1VH10"/>
<accession>M1VH10</accession>